<accession>A0A1B2E9K2</accession>
<feature type="domain" description="Activator of Hsp90 ATPase homologue 1/2-like C-terminal" evidence="2">
    <location>
        <begin position="11"/>
        <end position="143"/>
    </location>
</feature>
<name>A0A1B2E9K2_9BACL</name>
<dbReference type="EMBL" id="CP016809">
    <property type="protein sequence ID" value="ANY76651.1"/>
    <property type="molecule type" value="Genomic_DNA"/>
</dbReference>
<dbReference type="SUPFAM" id="SSF55961">
    <property type="entry name" value="Bet v1-like"/>
    <property type="match status" value="1"/>
</dbReference>
<dbReference type="InterPro" id="IPR023393">
    <property type="entry name" value="START-like_dom_sf"/>
</dbReference>
<dbReference type="InterPro" id="IPR013538">
    <property type="entry name" value="ASHA1/2-like_C"/>
</dbReference>
<evidence type="ECO:0000256" key="1">
    <source>
        <dbReference type="ARBA" id="ARBA00006817"/>
    </source>
</evidence>
<proteinExistence type="inferred from homology"/>
<dbReference type="CDD" id="cd07814">
    <property type="entry name" value="SRPBCC_CalC_Aha1-like"/>
    <property type="match status" value="1"/>
</dbReference>
<organism evidence="3">
    <name type="scientific">Paenibacillus ihbetae</name>
    <dbReference type="NCBI Taxonomy" id="1870820"/>
    <lineage>
        <taxon>Bacteria</taxon>
        <taxon>Bacillati</taxon>
        <taxon>Bacillota</taxon>
        <taxon>Bacilli</taxon>
        <taxon>Bacillales</taxon>
        <taxon>Paenibacillaceae</taxon>
        <taxon>Paenibacillus</taxon>
    </lineage>
</organism>
<dbReference type="Gene3D" id="3.30.530.20">
    <property type="match status" value="1"/>
</dbReference>
<dbReference type="AlphaFoldDB" id="A0A1B2E9K2"/>
<comment type="similarity">
    <text evidence="1">Belongs to the AHA1 family.</text>
</comment>
<protein>
    <submittedName>
        <fullName evidence="3">ATPase</fullName>
    </submittedName>
</protein>
<dbReference type="RefSeq" id="WP_099480713.1">
    <property type="nucleotide sequence ID" value="NZ_CP016809.1"/>
</dbReference>
<gene>
    <name evidence="3" type="ORF">BBD41_20105</name>
</gene>
<evidence type="ECO:0000313" key="3">
    <source>
        <dbReference type="EMBL" id="ANY76651.1"/>
    </source>
</evidence>
<dbReference type="Pfam" id="PF08327">
    <property type="entry name" value="AHSA1"/>
    <property type="match status" value="1"/>
</dbReference>
<dbReference type="KEGG" id="pib:BBD41_20105"/>
<evidence type="ECO:0000259" key="2">
    <source>
        <dbReference type="Pfam" id="PF08327"/>
    </source>
</evidence>
<reference evidence="3" key="1">
    <citation type="submission" date="2016-08" db="EMBL/GenBank/DDBJ databases">
        <title>Complete Genome Seqeunce of Paenibacillus sp. nov. IHBB 9852 from high altitute lake of Indian trans-Himalayas.</title>
        <authorList>
            <person name="Kiran S."/>
            <person name="Swarnkar M.K."/>
            <person name="Rana A."/>
            <person name="Tewari R."/>
            <person name="Gulati A."/>
        </authorList>
    </citation>
    <scope>NUCLEOTIDE SEQUENCE [LARGE SCALE GENOMIC DNA]</scope>
    <source>
        <strain evidence="3">IHBB 9852</strain>
    </source>
</reference>
<sequence length="153" mass="17412">MIITQETQIQADIALVWRAWTETARITEWFAPAADIEAREGGKFELYFNPADKRSMSTAGCTILKYEEPHVLAFEWKGPDPFADTMNRSGELTWVEVILAPEPEGTRVTLKHHGWKDSADWQAARSWHVKAWEDMLASLKSRMESGQGVLCCQ</sequence>